<dbReference type="GO" id="GO:0012505">
    <property type="term" value="C:endomembrane system"/>
    <property type="evidence" value="ECO:0007669"/>
    <property type="project" value="UniProtKB-SubCell"/>
</dbReference>
<evidence type="ECO:0000313" key="8">
    <source>
        <dbReference type="EMBL" id="VAW30663.1"/>
    </source>
</evidence>
<reference evidence="8" key="1">
    <citation type="submission" date="2018-06" db="EMBL/GenBank/DDBJ databases">
        <authorList>
            <person name="Zhirakovskaya E."/>
        </authorList>
    </citation>
    <scope>NUCLEOTIDE SEQUENCE</scope>
</reference>
<protein>
    <submittedName>
        <fullName evidence="8">Aquaporin Z</fullName>
    </submittedName>
</protein>
<evidence type="ECO:0000256" key="2">
    <source>
        <dbReference type="ARBA" id="ARBA00022448"/>
    </source>
</evidence>
<gene>
    <name evidence="8" type="ORF">MNBD_CHLOROFLEXI01-5187</name>
</gene>
<dbReference type="GO" id="GO:0005737">
    <property type="term" value="C:cytoplasm"/>
    <property type="evidence" value="ECO:0007669"/>
    <property type="project" value="UniProtKB-ARBA"/>
</dbReference>
<keyword evidence="2" id="KW-0813">Transport</keyword>
<dbReference type="SUPFAM" id="SSF81338">
    <property type="entry name" value="Aquaporin-like"/>
    <property type="match status" value="1"/>
</dbReference>
<evidence type="ECO:0000256" key="1">
    <source>
        <dbReference type="ARBA" id="ARBA00004127"/>
    </source>
</evidence>
<accession>A0A3B0UQY5</accession>
<dbReference type="PANTHER" id="PTHR45665:SF9">
    <property type="entry name" value="AQUAPORIN-8"/>
    <property type="match status" value="1"/>
</dbReference>
<feature type="transmembrane region" description="Helical" evidence="7">
    <location>
        <begin position="140"/>
        <end position="165"/>
    </location>
</feature>
<keyword evidence="6 7" id="KW-0472">Membrane</keyword>
<evidence type="ECO:0000256" key="7">
    <source>
        <dbReference type="SAM" id="Phobius"/>
    </source>
</evidence>
<feature type="transmembrane region" description="Helical" evidence="7">
    <location>
        <begin position="185"/>
        <end position="205"/>
    </location>
</feature>
<dbReference type="GO" id="GO:0016020">
    <property type="term" value="C:membrane"/>
    <property type="evidence" value="ECO:0007669"/>
    <property type="project" value="InterPro"/>
</dbReference>
<sequence>MNIKNLVVEFIGTFLFLVVIAAAVNQAGDFAPIAIGVMLMVMVYAGGHLSGGHFNPAVTLGAVIRGAAPASDLLPYWVAQVVGGVLGAFVGNYIAGAGGGLNTGAAMDFGPGILAELIGTFALVYVVLNVATAKNNEGNSFYGLAIGFTVMAFAFAVGGVSGGAFNPAVGTGITLAGIAPIGNLAFYWIANLIGGALAALAFNYVNQDK</sequence>
<keyword evidence="5 7" id="KW-1133">Transmembrane helix</keyword>
<keyword evidence="3 7" id="KW-0812">Transmembrane</keyword>
<comment type="subcellular location">
    <subcellularLocation>
        <location evidence="1">Endomembrane system</location>
        <topology evidence="1">Multi-pass membrane protein</topology>
    </subcellularLocation>
</comment>
<dbReference type="InterPro" id="IPR000425">
    <property type="entry name" value="MIP"/>
</dbReference>
<dbReference type="GO" id="GO:0015250">
    <property type="term" value="F:water channel activity"/>
    <property type="evidence" value="ECO:0007669"/>
    <property type="project" value="TreeGrafter"/>
</dbReference>
<dbReference type="Pfam" id="PF00230">
    <property type="entry name" value="MIP"/>
    <property type="match status" value="1"/>
</dbReference>
<dbReference type="InterPro" id="IPR034294">
    <property type="entry name" value="Aquaporin_transptr"/>
</dbReference>
<evidence type="ECO:0000256" key="5">
    <source>
        <dbReference type="ARBA" id="ARBA00022989"/>
    </source>
</evidence>
<dbReference type="AlphaFoldDB" id="A0A3B0UQY5"/>
<proteinExistence type="predicted"/>
<dbReference type="PANTHER" id="PTHR45665">
    <property type="entry name" value="AQUAPORIN-8"/>
    <property type="match status" value="1"/>
</dbReference>
<evidence type="ECO:0000256" key="6">
    <source>
        <dbReference type="ARBA" id="ARBA00023136"/>
    </source>
</evidence>
<dbReference type="PROSITE" id="PS00221">
    <property type="entry name" value="MIP"/>
    <property type="match status" value="1"/>
</dbReference>
<keyword evidence="4" id="KW-0677">Repeat</keyword>
<dbReference type="InterPro" id="IPR022357">
    <property type="entry name" value="MIP_CS"/>
</dbReference>
<feature type="transmembrane region" description="Helical" evidence="7">
    <location>
        <begin position="7"/>
        <end position="24"/>
    </location>
</feature>
<evidence type="ECO:0000256" key="4">
    <source>
        <dbReference type="ARBA" id="ARBA00022737"/>
    </source>
</evidence>
<dbReference type="EMBL" id="UOEU01000075">
    <property type="protein sequence ID" value="VAW30663.1"/>
    <property type="molecule type" value="Genomic_DNA"/>
</dbReference>
<organism evidence="8">
    <name type="scientific">hydrothermal vent metagenome</name>
    <dbReference type="NCBI Taxonomy" id="652676"/>
    <lineage>
        <taxon>unclassified sequences</taxon>
        <taxon>metagenomes</taxon>
        <taxon>ecological metagenomes</taxon>
    </lineage>
</organism>
<feature type="transmembrane region" description="Helical" evidence="7">
    <location>
        <begin position="30"/>
        <end position="52"/>
    </location>
</feature>
<evidence type="ECO:0000256" key="3">
    <source>
        <dbReference type="ARBA" id="ARBA00022692"/>
    </source>
</evidence>
<dbReference type="GO" id="GO:0019755">
    <property type="term" value="P:one-carbon compound transport"/>
    <property type="evidence" value="ECO:0007669"/>
    <property type="project" value="UniProtKB-ARBA"/>
</dbReference>
<dbReference type="Gene3D" id="1.20.1080.10">
    <property type="entry name" value="Glycerol uptake facilitator protein"/>
    <property type="match status" value="1"/>
</dbReference>
<dbReference type="InterPro" id="IPR023271">
    <property type="entry name" value="Aquaporin-like"/>
</dbReference>
<feature type="transmembrane region" description="Helical" evidence="7">
    <location>
        <begin position="73"/>
        <end position="94"/>
    </location>
</feature>
<feature type="transmembrane region" description="Helical" evidence="7">
    <location>
        <begin position="109"/>
        <end position="128"/>
    </location>
</feature>
<dbReference type="PRINTS" id="PR00783">
    <property type="entry name" value="MINTRINSICP"/>
</dbReference>
<name>A0A3B0UQY5_9ZZZZ</name>